<proteinExistence type="inferred from homology"/>
<dbReference type="CDD" id="cd07814">
    <property type="entry name" value="SRPBCC_CalC_Aha1-like"/>
    <property type="match status" value="1"/>
</dbReference>
<evidence type="ECO:0000259" key="2">
    <source>
        <dbReference type="Pfam" id="PF08327"/>
    </source>
</evidence>
<comment type="caution">
    <text evidence="3">The sequence shown here is derived from an EMBL/GenBank/DDBJ whole genome shotgun (WGS) entry which is preliminary data.</text>
</comment>
<keyword evidence="4" id="KW-1185">Reference proteome</keyword>
<organism evidence="3 4">
    <name type="scientific">Mesobacillus foraminis</name>
    <dbReference type="NCBI Taxonomy" id="279826"/>
    <lineage>
        <taxon>Bacteria</taxon>
        <taxon>Bacillati</taxon>
        <taxon>Bacillota</taxon>
        <taxon>Bacilli</taxon>
        <taxon>Bacillales</taxon>
        <taxon>Bacillaceae</taxon>
        <taxon>Mesobacillus</taxon>
    </lineage>
</organism>
<dbReference type="RefSeq" id="WP_121613017.1">
    <property type="nucleotide sequence ID" value="NZ_CP033044.1"/>
</dbReference>
<dbReference type="Proteomes" id="UP000295689">
    <property type="component" value="Unassembled WGS sequence"/>
</dbReference>
<name>A0A4R2BGD5_9BACI</name>
<feature type="domain" description="Activator of Hsp90 ATPase homologue 1/2-like C-terminal" evidence="2">
    <location>
        <begin position="17"/>
        <end position="138"/>
    </location>
</feature>
<comment type="similarity">
    <text evidence="1">Belongs to the AHA1 family.</text>
</comment>
<dbReference type="Gene3D" id="3.30.530.20">
    <property type="match status" value="1"/>
</dbReference>
<protein>
    <submittedName>
        <fullName evidence="3">Uncharacterized protein YndB with AHSA1/START domain</fullName>
    </submittedName>
</protein>
<dbReference type="SUPFAM" id="SSF55961">
    <property type="entry name" value="Bet v1-like"/>
    <property type="match status" value="1"/>
</dbReference>
<dbReference type="OrthoDB" id="2355173at2"/>
<evidence type="ECO:0000313" key="3">
    <source>
        <dbReference type="EMBL" id="TCN25906.1"/>
    </source>
</evidence>
<evidence type="ECO:0000256" key="1">
    <source>
        <dbReference type="ARBA" id="ARBA00006817"/>
    </source>
</evidence>
<accession>A0A4R2BGD5</accession>
<dbReference type="Pfam" id="PF08327">
    <property type="entry name" value="AHSA1"/>
    <property type="match status" value="1"/>
</dbReference>
<evidence type="ECO:0000313" key="4">
    <source>
        <dbReference type="Proteomes" id="UP000295689"/>
    </source>
</evidence>
<dbReference type="InterPro" id="IPR013538">
    <property type="entry name" value="ASHA1/2-like_C"/>
</dbReference>
<dbReference type="EMBL" id="SLVV01000004">
    <property type="protein sequence ID" value="TCN25906.1"/>
    <property type="molecule type" value="Genomic_DNA"/>
</dbReference>
<dbReference type="AlphaFoldDB" id="A0A4R2BGD5"/>
<reference evidence="3 4" key="1">
    <citation type="journal article" date="2015" name="Stand. Genomic Sci.">
        <title>Genomic Encyclopedia of Bacterial and Archaeal Type Strains, Phase III: the genomes of soil and plant-associated and newly described type strains.</title>
        <authorList>
            <person name="Whitman W.B."/>
            <person name="Woyke T."/>
            <person name="Klenk H.P."/>
            <person name="Zhou Y."/>
            <person name="Lilburn T.G."/>
            <person name="Beck B.J."/>
            <person name="De Vos P."/>
            <person name="Vandamme P."/>
            <person name="Eisen J.A."/>
            <person name="Garrity G."/>
            <person name="Hugenholtz P."/>
            <person name="Kyrpides N.C."/>
        </authorList>
    </citation>
    <scope>NUCLEOTIDE SEQUENCE [LARGE SCALE GENOMIC DNA]</scope>
    <source>
        <strain evidence="3 4">CV53</strain>
    </source>
</reference>
<gene>
    <name evidence="3" type="ORF">EV146_10411</name>
</gene>
<dbReference type="InterPro" id="IPR023393">
    <property type="entry name" value="START-like_dom_sf"/>
</dbReference>
<sequence>MEKSKALAPIELNRSYDAPIEEVWKAVATSEGLAGWFMPNDFQPVEGSRFDLNSGQFGMSPCIVKALNPPKHLSFSWGKDWVLSFDLKGLNGKTELALTHSGWDSSKLTEFNAPHPAVRENMARGWANLLEKLRDYVEG</sequence>